<dbReference type="InterPro" id="IPR050951">
    <property type="entry name" value="Retrovirus_Pol_polyprotein"/>
</dbReference>
<evidence type="ECO:0000259" key="8">
    <source>
        <dbReference type="PROSITE" id="PS50878"/>
    </source>
</evidence>
<evidence type="ECO:0000256" key="5">
    <source>
        <dbReference type="ARBA" id="ARBA00022759"/>
    </source>
</evidence>
<keyword evidence="6" id="KW-0378">Hydrolase</keyword>
<proteinExistence type="predicted"/>
<evidence type="ECO:0000256" key="1">
    <source>
        <dbReference type="ARBA" id="ARBA00012493"/>
    </source>
</evidence>
<reference evidence="10" key="1">
    <citation type="submission" date="2019-12" db="UniProtKB">
        <authorList>
            <consortium name="WormBaseParasite"/>
        </authorList>
    </citation>
    <scope>IDENTIFICATION</scope>
</reference>
<protein>
    <recommendedName>
        <fullName evidence="1">RNA-directed DNA polymerase</fullName>
        <ecNumber evidence="1">2.7.7.49</ecNumber>
    </recommendedName>
</protein>
<evidence type="ECO:0000313" key="9">
    <source>
        <dbReference type="Proteomes" id="UP000046395"/>
    </source>
</evidence>
<dbReference type="SUPFAM" id="SSF56672">
    <property type="entry name" value="DNA/RNA polymerases"/>
    <property type="match status" value="1"/>
</dbReference>
<dbReference type="PANTHER" id="PTHR37984">
    <property type="entry name" value="PROTEIN CBG26694"/>
    <property type="match status" value="1"/>
</dbReference>
<dbReference type="Gene3D" id="3.30.70.270">
    <property type="match status" value="2"/>
</dbReference>
<dbReference type="InterPro" id="IPR043128">
    <property type="entry name" value="Rev_trsase/Diguanyl_cyclase"/>
</dbReference>
<evidence type="ECO:0000256" key="7">
    <source>
        <dbReference type="ARBA" id="ARBA00022918"/>
    </source>
</evidence>
<feature type="domain" description="Reverse transcriptase" evidence="8">
    <location>
        <begin position="1"/>
        <end position="65"/>
    </location>
</feature>
<keyword evidence="7" id="KW-0695">RNA-directed DNA polymerase</keyword>
<organism evidence="9 10">
    <name type="scientific">Trichuris muris</name>
    <name type="common">Mouse whipworm</name>
    <dbReference type="NCBI Taxonomy" id="70415"/>
    <lineage>
        <taxon>Eukaryota</taxon>
        <taxon>Metazoa</taxon>
        <taxon>Ecdysozoa</taxon>
        <taxon>Nematoda</taxon>
        <taxon>Enoplea</taxon>
        <taxon>Dorylaimia</taxon>
        <taxon>Trichinellida</taxon>
        <taxon>Trichuridae</taxon>
        <taxon>Trichuris</taxon>
    </lineage>
</organism>
<evidence type="ECO:0000256" key="2">
    <source>
        <dbReference type="ARBA" id="ARBA00022679"/>
    </source>
</evidence>
<dbReference type="Pfam" id="PF00078">
    <property type="entry name" value="RVT_1"/>
    <property type="match status" value="1"/>
</dbReference>
<keyword evidence="5" id="KW-0255">Endonuclease</keyword>
<keyword evidence="2" id="KW-0808">Transferase</keyword>
<dbReference type="WBParaSite" id="TMUE_2000007942.1">
    <property type="protein sequence ID" value="TMUE_2000007942.1"/>
    <property type="gene ID" value="WBGene00300080"/>
</dbReference>
<dbReference type="GO" id="GO:0016787">
    <property type="term" value="F:hydrolase activity"/>
    <property type="evidence" value="ECO:0007669"/>
    <property type="project" value="UniProtKB-KW"/>
</dbReference>
<dbReference type="EC" id="2.7.7.49" evidence="1"/>
<dbReference type="FunFam" id="3.30.70.270:FF:000020">
    <property type="entry name" value="Transposon Tf2-6 polyprotein-like Protein"/>
    <property type="match status" value="1"/>
</dbReference>
<keyword evidence="4" id="KW-0540">Nuclease</keyword>
<dbReference type="CDD" id="cd01647">
    <property type="entry name" value="RT_LTR"/>
    <property type="match status" value="1"/>
</dbReference>
<dbReference type="InterPro" id="IPR043502">
    <property type="entry name" value="DNA/RNA_pol_sf"/>
</dbReference>
<dbReference type="AlphaFoldDB" id="A0A5S6QM48"/>
<keyword evidence="9" id="KW-1185">Reference proteome</keyword>
<evidence type="ECO:0000313" key="10">
    <source>
        <dbReference type="WBParaSite" id="TMUE_2000007942.1"/>
    </source>
</evidence>
<dbReference type="Proteomes" id="UP000046395">
    <property type="component" value="Unassembled WGS sequence"/>
</dbReference>
<keyword evidence="3" id="KW-0548">Nucleotidyltransferase</keyword>
<name>A0A5S6QM48_TRIMR</name>
<dbReference type="Pfam" id="PF17917">
    <property type="entry name" value="RT_RNaseH"/>
    <property type="match status" value="1"/>
</dbReference>
<dbReference type="STRING" id="70415.A0A5S6QM48"/>
<evidence type="ECO:0000256" key="3">
    <source>
        <dbReference type="ARBA" id="ARBA00022695"/>
    </source>
</evidence>
<dbReference type="GO" id="GO:0004519">
    <property type="term" value="F:endonuclease activity"/>
    <property type="evidence" value="ECO:0007669"/>
    <property type="project" value="UniProtKB-KW"/>
</dbReference>
<dbReference type="InterPro" id="IPR041373">
    <property type="entry name" value="RT_RNaseH"/>
</dbReference>
<accession>A0A5S6QM48</accession>
<dbReference type="FunFam" id="3.30.70.270:FF:000003">
    <property type="entry name" value="Transposon Ty3-G Gag-Pol polyprotein"/>
    <property type="match status" value="1"/>
</dbReference>
<dbReference type="GO" id="GO:0003964">
    <property type="term" value="F:RNA-directed DNA polymerase activity"/>
    <property type="evidence" value="ECO:0007669"/>
    <property type="project" value="UniProtKB-KW"/>
</dbReference>
<sequence length="285" mass="31771">MDTVLRGLPRVFAYIDDILVFSASEKEHQEDLRAVFERLRQHGLTIRPEKCRLGQAQVDFLGFSISKDGLRPLPDKIRDLLDFPPPQSAPECRRFIGMVNYYHRFLPNVASVLRPLHSLADQPKRHFSWTAEHDAAFREVKQLLAKAATLAFPRPSAPTQGSRWVPIAFHSKKLSAAQLKWSTTDKELFALFSAIRHIAGSENPVSDCLSRPPQTVFSTGCEVGATEFAQMADEQRLCPQVAELALNLSLRIESRPVHGTATPLLVDTSTGSTTYITRASEPPSA</sequence>
<evidence type="ECO:0000256" key="6">
    <source>
        <dbReference type="ARBA" id="ARBA00022801"/>
    </source>
</evidence>
<evidence type="ECO:0000256" key="4">
    <source>
        <dbReference type="ARBA" id="ARBA00022722"/>
    </source>
</evidence>
<dbReference type="PANTHER" id="PTHR37984:SF5">
    <property type="entry name" value="PROTEIN NYNRIN-LIKE"/>
    <property type="match status" value="1"/>
</dbReference>
<dbReference type="PROSITE" id="PS50878">
    <property type="entry name" value="RT_POL"/>
    <property type="match status" value="1"/>
</dbReference>
<dbReference type="InterPro" id="IPR000477">
    <property type="entry name" value="RT_dom"/>
</dbReference>